<dbReference type="Proteomes" id="UP001597032">
    <property type="component" value="Unassembled WGS sequence"/>
</dbReference>
<dbReference type="RefSeq" id="WP_298287611.1">
    <property type="nucleotide sequence ID" value="NZ_JBHTIC010000008.1"/>
</dbReference>
<dbReference type="EMBL" id="JBHTIC010000008">
    <property type="protein sequence ID" value="MFD0762175.1"/>
    <property type="molecule type" value="Genomic_DNA"/>
</dbReference>
<keyword evidence="2" id="KW-1185">Reference proteome</keyword>
<reference evidence="2" key="1">
    <citation type="journal article" date="2019" name="Int. J. Syst. Evol. Microbiol.">
        <title>The Global Catalogue of Microorganisms (GCM) 10K type strain sequencing project: providing services to taxonomists for standard genome sequencing and annotation.</title>
        <authorList>
            <consortium name="The Broad Institute Genomics Platform"/>
            <consortium name="The Broad Institute Genome Sequencing Center for Infectious Disease"/>
            <person name="Wu L."/>
            <person name="Ma J."/>
        </authorList>
    </citation>
    <scope>NUCLEOTIDE SEQUENCE [LARGE SCALE GENOMIC DNA]</scope>
    <source>
        <strain evidence="2">CCUG 60022</strain>
    </source>
</reference>
<sequence length="158" mass="18508">MKKYIVLIISLTIISCNEESVEELNSTLDVGLEFSIVNSNGEDILNPSHPDCIKESDIKLYYLIDGIKKEVYNPNYDFPRNFRIYEHQNEFRIGIFQNHSENEDKPLTYIQWNESETDTIEAAYYRSSNAIIQKKIWLNGDLIWESINGTNPYFILTK</sequence>
<proteinExistence type="predicted"/>
<organism evidence="1 2">
    <name type="scientific">Lutibacter aestuarii</name>
    <dbReference type="NCBI Taxonomy" id="861111"/>
    <lineage>
        <taxon>Bacteria</taxon>
        <taxon>Pseudomonadati</taxon>
        <taxon>Bacteroidota</taxon>
        <taxon>Flavobacteriia</taxon>
        <taxon>Flavobacteriales</taxon>
        <taxon>Flavobacteriaceae</taxon>
        <taxon>Lutibacter</taxon>
    </lineage>
</organism>
<evidence type="ECO:0000313" key="1">
    <source>
        <dbReference type="EMBL" id="MFD0762175.1"/>
    </source>
</evidence>
<evidence type="ECO:0008006" key="3">
    <source>
        <dbReference type="Google" id="ProtNLM"/>
    </source>
</evidence>
<name>A0ABW2ZB20_9FLAO</name>
<gene>
    <name evidence="1" type="ORF">ACFQZW_08780</name>
</gene>
<comment type="caution">
    <text evidence="1">The sequence shown here is derived from an EMBL/GenBank/DDBJ whole genome shotgun (WGS) entry which is preliminary data.</text>
</comment>
<protein>
    <recommendedName>
        <fullName evidence="3">Lipoprotein</fullName>
    </recommendedName>
</protein>
<accession>A0ABW2ZB20</accession>
<evidence type="ECO:0000313" key="2">
    <source>
        <dbReference type="Proteomes" id="UP001597032"/>
    </source>
</evidence>
<dbReference type="PROSITE" id="PS51257">
    <property type="entry name" value="PROKAR_LIPOPROTEIN"/>
    <property type="match status" value="1"/>
</dbReference>